<gene>
    <name evidence="2" type="ORF">ERX40_05570</name>
</gene>
<protein>
    <recommendedName>
        <fullName evidence="1">YokE-like PH domain-containing protein</fullName>
    </recommendedName>
</protein>
<dbReference type="Pfam" id="PF14470">
    <property type="entry name" value="bPH_3"/>
    <property type="match status" value="1"/>
</dbReference>
<dbReference type="InterPro" id="IPR039519">
    <property type="entry name" value="YokE-like_PH"/>
</dbReference>
<organism evidence="2 3">
    <name type="scientific">Macrococcus carouselicus</name>
    <dbReference type="NCBI Taxonomy" id="69969"/>
    <lineage>
        <taxon>Bacteria</taxon>
        <taxon>Bacillati</taxon>
        <taxon>Bacillota</taxon>
        <taxon>Bacilli</taxon>
        <taxon>Bacillales</taxon>
        <taxon>Staphylococcaceae</taxon>
        <taxon>Macrococcus</taxon>
    </lineage>
</organism>
<dbReference type="Proteomes" id="UP000295280">
    <property type="component" value="Unassembled WGS sequence"/>
</dbReference>
<name>A0A9Q8FRV6_9STAP</name>
<proteinExistence type="predicted"/>
<sequence>MKKKKMTIRQALQQIEYPINYKKFSKTFKKIKKSERRFFIKLLKVYCTEINTHEKVHYASASKLNLNQHGLIILLDNRLLLIHSKERAKVIHFDQIKFNMINAIDFERADDDEFNNEEYGSLFLKVERKNMGAKNYNIRGILKKDLPELTEFIKMKMSS</sequence>
<evidence type="ECO:0000313" key="3">
    <source>
        <dbReference type="Proteomes" id="UP000295280"/>
    </source>
</evidence>
<dbReference type="OrthoDB" id="2418604at2"/>
<dbReference type="AlphaFoldDB" id="A0A9Q8FRV6"/>
<comment type="caution">
    <text evidence="2">The sequence shown here is derived from an EMBL/GenBank/DDBJ whole genome shotgun (WGS) entry which is preliminary data.</text>
</comment>
<evidence type="ECO:0000313" key="2">
    <source>
        <dbReference type="EMBL" id="TDM04641.1"/>
    </source>
</evidence>
<reference evidence="2 3" key="1">
    <citation type="submission" date="2019-01" db="EMBL/GenBank/DDBJ databases">
        <title>Draft genome sequences of the type strains of six Macrococcus species.</title>
        <authorList>
            <person name="Mazhar S."/>
            <person name="Altermann E."/>
            <person name="Hill C."/>
            <person name="Mcauliffe O."/>
        </authorList>
    </citation>
    <scope>NUCLEOTIDE SEQUENCE [LARGE SCALE GENOMIC DNA]</scope>
    <source>
        <strain evidence="2 3">ATCC 51828</strain>
    </source>
</reference>
<accession>A0A9Q8FRV6</accession>
<feature type="domain" description="YokE-like PH" evidence="1">
    <location>
        <begin position="51"/>
        <end position="154"/>
    </location>
</feature>
<evidence type="ECO:0000259" key="1">
    <source>
        <dbReference type="Pfam" id="PF14470"/>
    </source>
</evidence>
<keyword evidence="3" id="KW-1185">Reference proteome</keyword>
<dbReference type="EMBL" id="SCWD01000001">
    <property type="protein sequence ID" value="TDM04641.1"/>
    <property type="molecule type" value="Genomic_DNA"/>
</dbReference>